<reference evidence="2 3" key="1">
    <citation type="submission" date="2024-11" db="EMBL/GenBank/DDBJ databases">
        <title>Adaptive evolution of stress response genes in parasites aligns with host niche diversity.</title>
        <authorList>
            <person name="Hahn C."/>
            <person name="Resl P."/>
        </authorList>
    </citation>
    <scope>NUCLEOTIDE SEQUENCE [LARGE SCALE GENOMIC DNA]</scope>
    <source>
        <strain evidence="2">EGGRZ-B1_66</strain>
        <tissue evidence="2">Body</tissue>
    </source>
</reference>
<evidence type="ECO:0000256" key="1">
    <source>
        <dbReference type="SAM" id="MobiDB-lite"/>
    </source>
</evidence>
<dbReference type="AlphaFoldDB" id="A0ABD2QJS7"/>
<feature type="region of interest" description="Disordered" evidence="1">
    <location>
        <begin position="425"/>
        <end position="467"/>
    </location>
</feature>
<evidence type="ECO:0000313" key="2">
    <source>
        <dbReference type="EMBL" id="KAL3319793.1"/>
    </source>
</evidence>
<comment type="caution">
    <text evidence="2">The sequence shown here is derived from an EMBL/GenBank/DDBJ whole genome shotgun (WGS) entry which is preliminary data.</text>
</comment>
<gene>
    <name evidence="2" type="ORF">Ciccas_001524</name>
</gene>
<dbReference type="EMBL" id="JBJKFK010000101">
    <property type="protein sequence ID" value="KAL3319793.1"/>
    <property type="molecule type" value="Genomic_DNA"/>
</dbReference>
<name>A0ABD2QJS7_9PLAT</name>
<feature type="compositionally biased region" description="Polar residues" evidence="1">
    <location>
        <begin position="1"/>
        <end position="11"/>
    </location>
</feature>
<keyword evidence="3" id="KW-1185">Reference proteome</keyword>
<organism evidence="2 3">
    <name type="scientific">Cichlidogyrus casuarinus</name>
    <dbReference type="NCBI Taxonomy" id="1844966"/>
    <lineage>
        <taxon>Eukaryota</taxon>
        <taxon>Metazoa</taxon>
        <taxon>Spiralia</taxon>
        <taxon>Lophotrochozoa</taxon>
        <taxon>Platyhelminthes</taxon>
        <taxon>Monogenea</taxon>
        <taxon>Monopisthocotylea</taxon>
        <taxon>Dactylogyridea</taxon>
        <taxon>Ancyrocephalidae</taxon>
        <taxon>Cichlidogyrus</taxon>
    </lineage>
</organism>
<proteinExistence type="predicted"/>
<sequence length="576" mass="62505">MATTPVGTARQSNSSSSSSLNRLSLTQAQPSETGENDWPIITAMPNQAQGAFFTSNSLTKCLSLAMEIRESGSNKYNIHDDTVMAMRIADLSYMHHPVLDLIASTRHGSPDAAAPFWLPILVQQLTPAGDPFVEYPSYRTTKSEMILNIHLDRVGINWGCHSPVEHALKVPAQQPAQASTTSFSIGQSPNNTKASWIQNHPITDLRAMVIFESISLSYKCSSFLDQESIRHESLGAAAMAFVDNVAFFLCPKSQSTNQVASSPCKNRQASTQRTLPISVQRAPSGLSEEVGSAHSASGFYSVQSGSPNFAEPMSSLGKRSHSSLSALGPSCFISGSIPTALKAARIWTQFGDVSSPQSEAFCVADLDHLELRCFNDVHSCKEGSMQKIDLRITDNKLRLHTCADSFVALQILLQGLVPVIPESNDWNFPTSPEPEKSVDSRTDPQPNDLTDKRLARRRSKRQPKMESLFVGTNAISVDTSNLTSPVTLVSSSICSSASTMSPNNLGDLDTDTQSSPLDSQSLDLHISDIKVDNSPPEEARNTIEDLLLDAATDDENGFSDGTLHRPDSCRLIAQDF</sequence>
<protein>
    <submittedName>
        <fullName evidence="2">Uncharacterized protein</fullName>
    </submittedName>
</protein>
<feature type="compositionally biased region" description="Basic and acidic residues" evidence="1">
    <location>
        <begin position="433"/>
        <end position="442"/>
    </location>
</feature>
<accession>A0ABD2QJS7</accession>
<evidence type="ECO:0000313" key="3">
    <source>
        <dbReference type="Proteomes" id="UP001626550"/>
    </source>
</evidence>
<feature type="region of interest" description="Disordered" evidence="1">
    <location>
        <begin position="1"/>
        <end position="37"/>
    </location>
</feature>
<feature type="compositionally biased region" description="Low complexity" evidence="1">
    <location>
        <begin position="12"/>
        <end position="25"/>
    </location>
</feature>
<dbReference type="Proteomes" id="UP001626550">
    <property type="component" value="Unassembled WGS sequence"/>
</dbReference>